<keyword evidence="2" id="KW-0808">Transferase</keyword>
<dbReference type="InParanoid" id="A0A5J5FAG4"/>
<keyword evidence="3" id="KW-1185">Reference proteome</keyword>
<evidence type="ECO:0000313" key="3">
    <source>
        <dbReference type="Proteomes" id="UP000326924"/>
    </source>
</evidence>
<dbReference type="EMBL" id="VXIS01000004">
    <property type="protein sequence ID" value="KAA8914614.1"/>
    <property type="molecule type" value="Genomic_DNA"/>
</dbReference>
<dbReference type="GO" id="GO:0006741">
    <property type="term" value="P:NADP+ biosynthetic process"/>
    <property type="evidence" value="ECO:0007669"/>
    <property type="project" value="TreeGrafter"/>
</dbReference>
<dbReference type="Pfam" id="PF20143">
    <property type="entry name" value="NAD_kinase_C"/>
    <property type="match status" value="1"/>
</dbReference>
<dbReference type="OrthoDB" id="24581at2759"/>
<keyword evidence="2" id="KW-0418">Kinase</keyword>
<dbReference type="InterPro" id="IPR016064">
    <property type="entry name" value="NAD/diacylglycerol_kinase_sf"/>
</dbReference>
<feature type="region of interest" description="Disordered" evidence="1">
    <location>
        <begin position="120"/>
        <end position="161"/>
    </location>
</feature>
<protein>
    <submittedName>
        <fullName evidence="2">ATP-NAD kinase-like domain-containing protein</fullName>
    </submittedName>
</protein>
<dbReference type="PANTHER" id="PTHR20275">
    <property type="entry name" value="NAD KINASE"/>
    <property type="match status" value="1"/>
</dbReference>
<name>A0A5J5FAG4_9PEZI</name>
<dbReference type="Gene3D" id="2.60.200.30">
    <property type="entry name" value="Probable inorganic polyphosphate/atp-NAD kinase, domain 2"/>
    <property type="match status" value="1"/>
</dbReference>
<gene>
    <name evidence="2" type="ORF">FN846DRAFT_925875</name>
</gene>
<dbReference type="GO" id="GO:0003951">
    <property type="term" value="F:NAD+ kinase activity"/>
    <property type="evidence" value="ECO:0007669"/>
    <property type="project" value="InterPro"/>
</dbReference>
<evidence type="ECO:0000313" key="2">
    <source>
        <dbReference type="EMBL" id="KAA8914614.1"/>
    </source>
</evidence>
<comment type="caution">
    <text evidence="2">The sequence shown here is derived from an EMBL/GenBank/DDBJ whole genome shotgun (WGS) entry which is preliminary data.</text>
</comment>
<evidence type="ECO:0000256" key="1">
    <source>
        <dbReference type="SAM" id="MobiDB-lite"/>
    </source>
</evidence>
<dbReference type="AlphaFoldDB" id="A0A5J5FAG4"/>
<sequence>MRTTHLWTRTLQLRILFSGTCRSGEVLSIHDLPNRVHPSCAKRSDSKLPWGEEPRNVMIVKKSGVAEIGDALVEFAEYWLINRGIGHITTSYPGTDIEPSVAHNFHHHLSRPVYAIPPPSGSSPFPFTQSTDPRTPRQHQHPRKASHEQPDTEDGSDHTSCLSEEIRTTKRPMLWSLSAVMAQSSTQPRCSRSAGRCRRCSLSFVMGTLGFLGEFKWAEYKTAYASLRHSGAIVHAEECNIRAGVYGWQYEGTEAHAMNELSLHRGRDPHLAILEIYIGPHLLTEAVADGIIVGGSILHPSVPSLLLTSICPRSLSFRRLVLPEDAKITLRLSERNRGREVAVSVDRRRWVSLGPGQEVRVYQEGGIPCVKRLSALKMAEWAVEVQLSIW</sequence>
<dbReference type="InterPro" id="IPR017437">
    <property type="entry name" value="ATP-NAD_kinase_PpnK-typ_C"/>
</dbReference>
<proteinExistence type="predicted"/>
<dbReference type="PANTHER" id="PTHR20275:SF26">
    <property type="entry name" value="NADH KINASE POS5, MITOCHONDRIAL"/>
    <property type="match status" value="1"/>
</dbReference>
<dbReference type="Proteomes" id="UP000326924">
    <property type="component" value="Unassembled WGS sequence"/>
</dbReference>
<dbReference type="FunCoup" id="A0A5J5FAG4">
    <property type="interactions" value="10"/>
</dbReference>
<dbReference type="GO" id="GO:0019674">
    <property type="term" value="P:NAD+ metabolic process"/>
    <property type="evidence" value="ECO:0007669"/>
    <property type="project" value="InterPro"/>
</dbReference>
<reference evidence="2 3" key="1">
    <citation type="submission" date="2019-09" db="EMBL/GenBank/DDBJ databases">
        <title>Draft genome of the ectomycorrhizal ascomycete Sphaerosporella brunnea.</title>
        <authorList>
            <consortium name="DOE Joint Genome Institute"/>
            <person name="Benucci G.M."/>
            <person name="Marozzi G."/>
            <person name="Antonielli L."/>
            <person name="Sanchez S."/>
            <person name="Marco P."/>
            <person name="Wang X."/>
            <person name="Falini L.B."/>
            <person name="Barry K."/>
            <person name="Haridas S."/>
            <person name="Lipzen A."/>
            <person name="Labutti K."/>
            <person name="Grigoriev I.V."/>
            <person name="Murat C."/>
            <person name="Martin F."/>
            <person name="Albertini E."/>
            <person name="Donnini D."/>
            <person name="Bonito G."/>
        </authorList>
    </citation>
    <scope>NUCLEOTIDE SEQUENCE [LARGE SCALE GENOMIC DNA]</scope>
    <source>
        <strain evidence="2 3">Sb_GMNB300</strain>
    </source>
</reference>
<accession>A0A5J5FAG4</accession>
<dbReference type="SUPFAM" id="SSF111331">
    <property type="entry name" value="NAD kinase/diacylglycerol kinase-like"/>
    <property type="match status" value="1"/>
</dbReference>
<organism evidence="2 3">
    <name type="scientific">Sphaerosporella brunnea</name>
    <dbReference type="NCBI Taxonomy" id="1250544"/>
    <lineage>
        <taxon>Eukaryota</taxon>
        <taxon>Fungi</taxon>
        <taxon>Dikarya</taxon>
        <taxon>Ascomycota</taxon>
        <taxon>Pezizomycotina</taxon>
        <taxon>Pezizomycetes</taxon>
        <taxon>Pezizales</taxon>
        <taxon>Pyronemataceae</taxon>
        <taxon>Sphaerosporella</taxon>
    </lineage>
</organism>